<gene>
    <name evidence="3" type="ORF">LSP00402_LOCUS12468</name>
</gene>
<protein>
    <recommendedName>
        <fullName evidence="2">Coenzyme Q-binding protein COQ10 START domain-containing protein</fullName>
    </recommendedName>
</protein>
<keyword evidence="1" id="KW-0732">Signal</keyword>
<dbReference type="PANTHER" id="PTHR34060:SF1">
    <property type="entry name" value="POLYKETIDE CYCLASE _ DEHYDRASE AND LIPID TRANSPORT PROTEIN"/>
    <property type="match status" value="1"/>
</dbReference>
<feature type="domain" description="Coenzyme Q-binding protein COQ10 START" evidence="2">
    <location>
        <begin position="183"/>
        <end position="366"/>
    </location>
</feature>
<evidence type="ECO:0000313" key="3">
    <source>
        <dbReference type="EMBL" id="CAD9768488.1"/>
    </source>
</evidence>
<dbReference type="EMBL" id="HBHP01020082">
    <property type="protein sequence ID" value="CAD9768488.1"/>
    <property type="molecule type" value="Transcribed_RNA"/>
</dbReference>
<feature type="chain" id="PRO_5030991050" description="Coenzyme Q-binding protein COQ10 START domain-containing protein" evidence="1">
    <location>
        <begin position="25"/>
        <end position="381"/>
    </location>
</feature>
<sequence>MILPRASPLLFLGLFAVSPSPVPSRRGGLCVGAGVGGAAGAPPAAARARVLRAAATRFRVRERVRERLLRPVSRRLCSLLSRPSSTPKPIDITIYPASGDRSEIVSPAEASLGNLGDSSEMRVVDSVDDTETALLPGEGKAGGGSPVALFDEICLEPGDPVVRIEDAPGNGVRIFTGIDIQSSMDEVWSILTDYENLHRVVPSLVTNEVLEKKPTGGARIHQIGAAKVLPGVKFKASMTLDVDVYLEDNPLPEEKIATHVDIDTSSEEVREKGSRLPLRRGVFPRPFAETSLPKRDITMVNVEGAPGDFDHYQGVWRVQPLETCAPDGEQYARLTYAVEIKPKGLLPVQLIERRIAADLKVNLMAIRTVAETRAEATRMAK</sequence>
<reference evidence="3" key="1">
    <citation type="submission" date="2021-01" db="EMBL/GenBank/DDBJ databases">
        <authorList>
            <person name="Corre E."/>
            <person name="Pelletier E."/>
            <person name="Niang G."/>
            <person name="Scheremetjew M."/>
            <person name="Finn R."/>
            <person name="Kale V."/>
            <person name="Holt S."/>
            <person name="Cochrane G."/>
            <person name="Meng A."/>
            <person name="Brown T."/>
            <person name="Cohen L."/>
        </authorList>
    </citation>
    <scope>NUCLEOTIDE SEQUENCE</scope>
    <source>
        <strain evidence="3">CCMP622</strain>
    </source>
</reference>
<dbReference type="PANTHER" id="PTHR34060">
    <property type="entry name" value="POLYKETIDE CYCLASE / DEHYDRASE AND LIPID TRANSPORT PROTEIN"/>
    <property type="match status" value="1"/>
</dbReference>
<proteinExistence type="predicted"/>
<dbReference type="InterPro" id="IPR023393">
    <property type="entry name" value="START-like_dom_sf"/>
</dbReference>
<accession>A0A7S2XE92</accession>
<feature type="signal peptide" evidence="1">
    <location>
        <begin position="1"/>
        <end position="24"/>
    </location>
</feature>
<evidence type="ECO:0000256" key="1">
    <source>
        <dbReference type="SAM" id="SignalP"/>
    </source>
</evidence>
<dbReference type="AlphaFoldDB" id="A0A7S2XE92"/>
<evidence type="ECO:0000259" key="2">
    <source>
        <dbReference type="Pfam" id="PF03364"/>
    </source>
</evidence>
<dbReference type="InterPro" id="IPR005031">
    <property type="entry name" value="COQ10_START"/>
</dbReference>
<name>A0A7S2XE92_9EUKA</name>
<organism evidence="3">
    <name type="scientific">Lotharella oceanica</name>
    <dbReference type="NCBI Taxonomy" id="641309"/>
    <lineage>
        <taxon>Eukaryota</taxon>
        <taxon>Sar</taxon>
        <taxon>Rhizaria</taxon>
        <taxon>Cercozoa</taxon>
        <taxon>Chlorarachniophyceae</taxon>
        <taxon>Lotharella</taxon>
    </lineage>
</organism>
<dbReference type="Pfam" id="PF03364">
    <property type="entry name" value="Polyketide_cyc"/>
    <property type="match status" value="1"/>
</dbReference>
<dbReference type="Gene3D" id="3.30.530.20">
    <property type="match status" value="2"/>
</dbReference>
<dbReference type="SUPFAM" id="SSF55961">
    <property type="entry name" value="Bet v1-like"/>
    <property type="match status" value="1"/>
</dbReference>